<evidence type="ECO:0000313" key="1">
    <source>
        <dbReference type="EMBL" id="KYN45306.1"/>
    </source>
</evidence>
<name>A0A195FXZ3_9HYME</name>
<dbReference type="AlphaFoldDB" id="A0A195FXZ3"/>
<organism evidence="1 2">
    <name type="scientific">Trachymyrmex septentrionalis</name>
    <dbReference type="NCBI Taxonomy" id="34720"/>
    <lineage>
        <taxon>Eukaryota</taxon>
        <taxon>Metazoa</taxon>
        <taxon>Ecdysozoa</taxon>
        <taxon>Arthropoda</taxon>
        <taxon>Hexapoda</taxon>
        <taxon>Insecta</taxon>
        <taxon>Pterygota</taxon>
        <taxon>Neoptera</taxon>
        <taxon>Endopterygota</taxon>
        <taxon>Hymenoptera</taxon>
        <taxon>Apocrita</taxon>
        <taxon>Aculeata</taxon>
        <taxon>Formicoidea</taxon>
        <taxon>Formicidae</taxon>
        <taxon>Myrmicinae</taxon>
        <taxon>Trachymyrmex</taxon>
    </lineage>
</organism>
<dbReference type="Proteomes" id="UP000078541">
    <property type="component" value="Unassembled WGS sequence"/>
</dbReference>
<dbReference type="EMBL" id="KQ981169">
    <property type="protein sequence ID" value="KYN45306.1"/>
    <property type="molecule type" value="Genomic_DNA"/>
</dbReference>
<gene>
    <name evidence="1" type="ORF">ALC56_00152</name>
</gene>
<proteinExistence type="predicted"/>
<feature type="non-terminal residue" evidence="1">
    <location>
        <position position="1"/>
    </location>
</feature>
<keyword evidence="2" id="KW-1185">Reference proteome</keyword>
<evidence type="ECO:0000313" key="2">
    <source>
        <dbReference type="Proteomes" id="UP000078541"/>
    </source>
</evidence>
<reference evidence="1 2" key="1">
    <citation type="submission" date="2016-03" db="EMBL/GenBank/DDBJ databases">
        <title>Trachymyrmex septentrionalis WGS genome.</title>
        <authorList>
            <person name="Nygaard S."/>
            <person name="Hu H."/>
            <person name="Boomsma J."/>
            <person name="Zhang G."/>
        </authorList>
    </citation>
    <scope>NUCLEOTIDE SEQUENCE [LARGE SCALE GENOMIC DNA]</scope>
    <source>
        <strain evidence="1">Tsep2-gDNA-1</strain>
        <tissue evidence="1">Whole body</tissue>
    </source>
</reference>
<accession>A0A195FXZ3</accession>
<protein>
    <submittedName>
        <fullName evidence="1">Uncharacterized protein</fullName>
    </submittedName>
</protein>
<sequence length="92" mass="10805">VSGELEVLRPDFVIRHESSKSVFICDVTVPFENRWVAFEDARAWKIANYLPLTEELQQQGYRGYLRDFYLDNLSVTSRSSRDTTVIIYLRTL</sequence>